<dbReference type="EMBL" id="CP009288">
    <property type="protein sequence ID" value="AIQ11971.1"/>
    <property type="molecule type" value="Genomic_DNA"/>
</dbReference>
<feature type="binding site" evidence="2">
    <location>
        <position position="129"/>
    </location>
    <ligand>
        <name>substrate</name>
    </ligand>
</feature>
<dbReference type="CDD" id="cd19138">
    <property type="entry name" value="AKR_YeaE"/>
    <property type="match status" value="1"/>
</dbReference>
<evidence type="ECO:0000256" key="3">
    <source>
        <dbReference type="PIRSR" id="PIRSR000097-3"/>
    </source>
</evidence>
<proteinExistence type="predicted"/>
<organism evidence="5 6">
    <name type="scientific">Paenibacillus durus</name>
    <name type="common">Paenibacillus azotofixans</name>
    <dbReference type="NCBI Taxonomy" id="44251"/>
    <lineage>
        <taxon>Bacteria</taxon>
        <taxon>Bacillati</taxon>
        <taxon>Bacillota</taxon>
        <taxon>Bacilli</taxon>
        <taxon>Bacillales</taxon>
        <taxon>Paenibacillaceae</taxon>
        <taxon>Paenibacillus</taxon>
    </lineage>
</organism>
<dbReference type="STRING" id="44251.PDUR_08530"/>
<dbReference type="Pfam" id="PF00248">
    <property type="entry name" value="Aldo_ket_red"/>
    <property type="match status" value="1"/>
</dbReference>
<dbReference type="SUPFAM" id="SSF51430">
    <property type="entry name" value="NAD(P)-linked oxidoreductase"/>
    <property type="match status" value="1"/>
</dbReference>
<evidence type="ECO:0000313" key="5">
    <source>
        <dbReference type="EMBL" id="AIQ11971.1"/>
    </source>
</evidence>
<protein>
    <recommendedName>
        <fullName evidence="4">NADP-dependent oxidoreductase domain-containing protein</fullName>
    </recommendedName>
</protein>
<dbReference type="InterPro" id="IPR023210">
    <property type="entry name" value="NADP_OxRdtase_dom"/>
</dbReference>
<dbReference type="GO" id="GO:0016491">
    <property type="term" value="F:oxidoreductase activity"/>
    <property type="evidence" value="ECO:0007669"/>
    <property type="project" value="InterPro"/>
</dbReference>
<dbReference type="OrthoDB" id="9773828at2"/>
<gene>
    <name evidence="5" type="ORF">PDUR_08530</name>
</gene>
<dbReference type="eggNOG" id="COG0656">
    <property type="taxonomic scope" value="Bacteria"/>
</dbReference>
<evidence type="ECO:0000259" key="4">
    <source>
        <dbReference type="Pfam" id="PF00248"/>
    </source>
</evidence>
<dbReference type="PANTHER" id="PTHR43638">
    <property type="entry name" value="OXIDOREDUCTASE, ALDO/KETO REDUCTASE FAMILY PROTEIN"/>
    <property type="match status" value="1"/>
</dbReference>
<evidence type="ECO:0000256" key="1">
    <source>
        <dbReference type="PIRSR" id="PIRSR000097-1"/>
    </source>
</evidence>
<dbReference type="Gene3D" id="3.20.20.100">
    <property type="entry name" value="NADP-dependent oxidoreductase domain"/>
    <property type="match status" value="1"/>
</dbReference>
<dbReference type="InterPro" id="IPR020471">
    <property type="entry name" value="AKR"/>
</dbReference>
<dbReference type="RefSeq" id="WP_042205844.1">
    <property type="nucleotide sequence ID" value="NZ_CP009288.1"/>
</dbReference>
<feature type="active site" description="Proton donor" evidence="1">
    <location>
        <position position="71"/>
    </location>
</feature>
<sequence>MNNSVNEASRVEIEEANSRSRIALPDGALVPRIGQGTWNIGNDASRRSEEVEALRLGIELGMSMIDTAEMYGEGRSETVVGEAVQGIRDKVFLISKVYPHNAGLKRIAKSCEDSLKRLRTDRLDLYLLHWRGSVPLEETVEGMEQLVQQGKITRWGVSNFDTDDMEELFQLARGTHCATNQVLYHLGSRGIEFDLLPWQRKRQMPIMAYSPLAQAGALRKGLIQNEAVKEIAAAYGASPLQVLLAWCIRAGDIIAIPKASSREHVLQNKAAGLITLSGKELRLLDEALPEPARKMPLDII</sequence>
<name>A0A089HJ48_PAEDU</name>
<dbReference type="KEGG" id="pdu:PDUR_08530"/>
<dbReference type="Proteomes" id="UP000029409">
    <property type="component" value="Chromosome"/>
</dbReference>
<evidence type="ECO:0000256" key="2">
    <source>
        <dbReference type="PIRSR" id="PIRSR000097-2"/>
    </source>
</evidence>
<dbReference type="InterPro" id="IPR036812">
    <property type="entry name" value="NAD(P)_OxRdtase_dom_sf"/>
</dbReference>
<dbReference type="PRINTS" id="PR00069">
    <property type="entry name" value="ALDKETRDTASE"/>
</dbReference>
<reference evidence="5 6" key="1">
    <citation type="submission" date="2014-08" db="EMBL/GenBank/DDBJ databases">
        <title>Comparative genomics of the Paenibacillus odorifer group.</title>
        <authorList>
            <person name="den Bakker H.C."/>
            <person name="Tsai Y.-C."/>
            <person name="Martin N."/>
            <person name="Korlach J."/>
            <person name="Wiedmann M."/>
        </authorList>
    </citation>
    <scope>NUCLEOTIDE SEQUENCE [LARGE SCALE GENOMIC DNA]</scope>
    <source>
        <strain evidence="5 6">DSM 1735</strain>
    </source>
</reference>
<dbReference type="AlphaFoldDB" id="A0A089HJ48"/>
<keyword evidence="6" id="KW-1185">Reference proteome</keyword>
<dbReference type="PANTHER" id="PTHR43638:SF3">
    <property type="entry name" value="ALDEHYDE REDUCTASE"/>
    <property type="match status" value="1"/>
</dbReference>
<evidence type="ECO:0000313" key="6">
    <source>
        <dbReference type="Proteomes" id="UP000029409"/>
    </source>
</evidence>
<feature type="domain" description="NADP-dependent oxidoreductase" evidence="4">
    <location>
        <begin position="32"/>
        <end position="287"/>
    </location>
</feature>
<feature type="site" description="Lowers pKa of active site Tyr" evidence="3">
    <location>
        <position position="96"/>
    </location>
</feature>
<dbReference type="PIRSF" id="PIRSF000097">
    <property type="entry name" value="AKR"/>
    <property type="match status" value="1"/>
</dbReference>
<accession>A0A089HJ48</accession>